<keyword evidence="4" id="KW-1185">Reference proteome</keyword>
<dbReference type="EMBL" id="JAUIZM010000001">
    <property type="protein sequence ID" value="KAK1400995.1"/>
    <property type="molecule type" value="Genomic_DNA"/>
</dbReference>
<dbReference type="CDD" id="cd03031">
    <property type="entry name" value="GRX_GRX_like"/>
    <property type="match status" value="1"/>
</dbReference>
<feature type="domain" description="Glutaredoxin" evidence="2">
    <location>
        <begin position="106"/>
        <end position="172"/>
    </location>
</feature>
<dbReference type="Pfam" id="PF00462">
    <property type="entry name" value="Glutaredoxin"/>
    <property type="match status" value="1"/>
</dbReference>
<gene>
    <name evidence="3" type="ORF">POM88_000600</name>
</gene>
<feature type="region of interest" description="Disordered" evidence="1">
    <location>
        <begin position="25"/>
        <end position="48"/>
    </location>
</feature>
<evidence type="ECO:0000313" key="4">
    <source>
        <dbReference type="Proteomes" id="UP001237642"/>
    </source>
</evidence>
<dbReference type="InterPro" id="IPR002109">
    <property type="entry name" value="Glutaredoxin"/>
</dbReference>
<protein>
    <submittedName>
        <fullName evidence="3">Glutaredoxin domain-containing protein</fullName>
    </submittedName>
</protein>
<dbReference type="SUPFAM" id="SSF52833">
    <property type="entry name" value="Thioredoxin-like"/>
    <property type="match status" value="1"/>
</dbReference>
<comment type="caution">
    <text evidence="3">The sequence shown here is derived from an EMBL/GenBank/DDBJ whole genome shotgun (WGS) entry which is preliminary data.</text>
</comment>
<reference evidence="3" key="2">
    <citation type="submission" date="2023-05" db="EMBL/GenBank/DDBJ databases">
        <authorList>
            <person name="Schelkunov M.I."/>
        </authorList>
    </citation>
    <scope>NUCLEOTIDE SEQUENCE</scope>
    <source>
        <strain evidence="3">Hsosn_3</strain>
        <tissue evidence="3">Leaf</tissue>
    </source>
</reference>
<dbReference type="AlphaFoldDB" id="A0AAD8N470"/>
<organism evidence="3 4">
    <name type="scientific">Heracleum sosnowskyi</name>
    <dbReference type="NCBI Taxonomy" id="360622"/>
    <lineage>
        <taxon>Eukaryota</taxon>
        <taxon>Viridiplantae</taxon>
        <taxon>Streptophyta</taxon>
        <taxon>Embryophyta</taxon>
        <taxon>Tracheophyta</taxon>
        <taxon>Spermatophyta</taxon>
        <taxon>Magnoliopsida</taxon>
        <taxon>eudicotyledons</taxon>
        <taxon>Gunneridae</taxon>
        <taxon>Pentapetalae</taxon>
        <taxon>asterids</taxon>
        <taxon>campanulids</taxon>
        <taxon>Apiales</taxon>
        <taxon>Apiaceae</taxon>
        <taxon>Apioideae</taxon>
        <taxon>apioid superclade</taxon>
        <taxon>Tordylieae</taxon>
        <taxon>Tordyliinae</taxon>
        <taxon>Heracleum</taxon>
    </lineage>
</organism>
<dbReference type="Proteomes" id="UP001237642">
    <property type="component" value="Unassembled WGS sequence"/>
</dbReference>
<reference evidence="3" key="1">
    <citation type="submission" date="2023-02" db="EMBL/GenBank/DDBJ databases">
        <title>Genome of toxic invasive species Heracleum sosnowskyi carries increased number of genes despite the absence of recent whole-genome duplications.</title>
        <authorList>
            <person name="Schelkunov M."/>
            <person name="Shtratnikova V."/>
            <person name="Makarenko M."/>
            <person name="Klepikova A."/>
            <person name="Omelchenko D."/>
            <person name="Novikova G."/>
            <person name="Obukhova E."/>
            <person name="Bogdanov V."/>
            <person name="Penin A."/>
            <person name="Logacheva M."/>
        </authorList>
    </citation>
    <scope>NUCLEOTIDE SEQUENCE</scope>
    <source>
        <strain evidence="3">Hsosn_3</strain>
        <tissue evidence="3">Leaf</tissue>
    </source>
</reference>
<dbReference type="PANTHER" id="PTHR45669:SF17">
    <property type="entry name" value="GLUTAREDOXIN DOMAIN-CONTAINING PROTEIN"/>
    <property type="match status" value="1"/>
</dbReference>
<sequence>MSGFRENFLKSSFFNRSLTINSSANEYSKNPSSNSSFDRSGSMKKPSNSFEAVKGKVLGIRNLFEKKLSKLSETESPNSSQKSVGFDSRVSFKGDFSISLPNDKVVVYFTSLRGIRRTFEDCYAVRMILRGYRVDVDERDISMDSAYKNELEKIMGEKSVRLPQVFIKGKYIGGADIIKQLNETGELRVHFKGLLTREPGFVCYSCGDVRFIPCVNCDGSRKVFDEDEDMMKRCMECNENGLIRCPTCCS</sequence>
<proteinExistence type="predicted"/>
<name>A0AAD8N470_9APIA</name>
<dbReference type="Pfam" id="PF23733">
    <property type="entry name" value="GRXCR1-2_C"/>
    <property type="match status" value="1"/>
</dbReference>
<evidence type="ECO:0000256" key="1">
    <source>
        <dbReference type="SAM" id="MobiDB-lite"/>
    </source>
</evidence>
<evidence type="ECO:0000313" key="3">
    <source>
        <dbReference type="EMBL" id="KAK1400995.1"/>
    </source>
</evidence>
<dbReference type="Gene3D" id="3.40.30.10">
    <property type="entry name" value="Glutaredoxin"/>
    <property type="match status" value="1"/>
</dbReference>
<dbReference type="InterPro" id="IPR036249">
    <property type="entry name" value="Thioredoxin-like_sf"/>
</dbReference>
<evidence type="ECO:0000259" key="2">
    <source>
        <dbReference type="Pfam" id="PF00462"/>
    </source>
</evidence>
<dbReference type="PROSITE" id="PS51354">
    <property type="entry name" value="GLUTAREDOXIN_2"/>
    <property type="match status" value="1"/>
</dbReference>
<dbReference type="PANTHER" id="PTHR45669">
    <property type="entry name" value="GLUTAREDOXIN DOMAIN-CONTAINING CYSTEINE-RICH PROTEIN CG12206-RELATED"/>
    <property type="match status" value="1"/>
</dbReference>
<accession>A0AAD8N470</accession>